<protein>
    <submittedName>
        <fullName evidence="1">Uncharacterized protein</fullName>
    </submittedName>
</protein>
<name>A0A173H2X6_9CAUD</name>
<accession>A0A173H2X6</accession>
<evidence type="ECO:0000313" key="1">
    <source>
        <dbReference type="EMBL" id="ANI24811.1"/>
    </source>
</evidence>
<reference evidence="1 2" key="1">
    <citation type="submission" date="2016-04" db="EMBL/GenBank/DDBJ databases">
        <authorList>
            <person name="Julius N."/>
            <person name="Cornell J."/>
            <person name="Berluti C."/>
            <person name="Schuhmacher Z."/>
            <person name="Giessler C."/>
            <person name="Himelright M."/>
            <person name="Boyd C."/>
            <person name="Nguyen J."/>
            <person name="Desmarais A."/>
            <person name="Gilliam B."/>
            <person name="Sutterfield B."/>
            <person name="Heatherly C."/>
            <person name="Del Gallo E."/>
            <person name="Nguyen B."/>
            <person name="Parada J."/>
            <person name="Tukruni M."/>
            <person name="Carson R."/>
            <person name="Temple L."/>
        </authorList>
    </citation>
    <scope>NUCLEOTIDE SEQUENCE [LARGE SCALE GENOMIC DNA]</scope>
</reference>
<evidence type="ECO:0000313" key="2">
    <source>
        <dbReference type="Proteomes" id="UP000221160"/>
    </source>
</evidence>
<dbReference type="Proteomes" id="UP000221160">
    <property type="component" value="Segment"/>
</dbReference>
<sequence>MSNPHEFITTSLNELHAIKEKQELVEKMAKIAADNGLWHALGGIRNEGARLSELRKAYFFYE</sequence>
<dbReference type="EMBL" id="KX156152">
    <property type="protein sequence ID" value="ANI24811.1"/>
    <property type="molecule type" value="Genomic_DNA"/>
</dbReference>
<proteinExistence type="predicted"/>
<organism evidence="1 2">
    <name type="scientific">Bacillus phage Smudge</name>
    <dbReference type="NCBI Taxonomy" id="1852566"/>
    <lineage>
        <taxon>Viruses</taxon>
        <taxon>Duplodnaviria</taxon>
        <taxon>Heunggongvirae</taxon>
        <taxon>Uroviricota</taxon>
        <taxon>Caudoviricetes</taxon>
        <taxon>Herelleviridae</taxon>
        <taxon>Bastillevirinae</taxon>
        <taxon>Wphvirus</taxon>
        <taxon>Wphvirus megatron</taxon>
    </lineage>
</organism>
<gene>
    <name evidence="1" type="ORF">SMUDGE_192</name>
</gene>